<dbReference type="Proteomes" id="UP000807769">
    <property type="component" value="Unassembled WGS sequence"/>
</dbReference>
<dbReference type="AlphaFoldDB" id="A0A9P7DGK6"/>
<dbReference type="OrthoDB" id="2672271at2759"/>
<dbReference type="EMBL" id="JABBWG010000560">
    <property type="protein sequence ID" value="KAG1791780.1"/>
    <property type="molecule type" value="Genomic_DNA"/>
</dbReference>
<evidence type="ECO:0000313" key="3">
    <source>
        <dbReference type="Proteomes" id="UP000807769"/>
    </source>
</evidence>
<dbReference type="EMBL" id="JABBWG010000053">
    <property type="protein sequence ID" value="KAG1805451.1"/>
    <property type="molecule type" value="Genomic_DNA"/>
</dbReference>
<accession>A0A9P7DGK6</accession>
<dbReference type="GeneID" id="64625792"/>
<reference evidence="1" key="1">
    <citation type="journal article" date="2020" name="New Phytol.">
        <title>Comparative genomics reveals dynamic genome evolution in host specialist ectomycorrhizal fungi.</title>
        <authorList>
            <person name="Lofgren L.A."/>
            <person name="Nguyen N.H."/>
            <person name="Vilgalys R."/>
            <person name="Ruytinx J."/>
            <person name="Liao H.L."/>
            <person name="Branco S."/>
            <person name="Kuo A."/>
            <person name="LaButti K."/>
            <person name="Lipzen A."/>
            <person name="Andreopoulos W."/>
            <person name="Pangilinan J."/>
            <person name="Riley R."/>
            <person name="Hundley H."/>
            <person name="Na H."/>
            <person name="Barry K."/>
            <person name="Grigoriev I.V."/>
            <person name="Stajich J.E."/>
            <person name="Kennedy P.G."/>
        </authorList>
    </citation>
    <scope>NUCLEOTIDE SEQUENCE</scope>
    <source>
        <strain evidence="1">MN1</strain>
    </source>
</reference>
<name>A0A9P7DGK6_9AGAM</name>
<organism evidence="1 3">
    <name type="scientific">Suillus subaureus</name>
    <dbReference type="NCBI Taxonomy" id="48587"/>
    <lineage>
        <taxon>Eukaryota</taxon>
        <taxon>Fungi</taxon>
        <taxon>Dikarya</taxon>
        <taxon>Basidiomycota</taxon>
        <taxon>Agaricomycotina</taxon>
        <taxon>Agaricomycetes</taxon>
        <taxon>Agaricomycetidae</taxon>
        <taxon>Boletales</taxon>
        <taxon>Suillineae</taxon>
        <taxon>Suillaceae</taxon>
        <taxon>Suillus</taxon>
    </lineage>
</organism>
<evidence type="ECO:0000313" key="2">
    <source>
        <dbReference type="EMBL" id="KAG1805451.1"/>
    </source>
</evidence>
<sequence>MRTGQVQVRIPHNIAVLCTGGLGITFVVGGYVNGTEFGGSTATADKRSSTAQLLHFTRNRLAPSTIRAFLCLGAWGRSALLAMEDLLASVRS</sequence>
<comment type="caution">
    <text evidence="1">The sequence shown here is derived from an EMBL/GenBank/DDBJ whole genome shotgun (WGS) entry which is preliminary data.</text>
</comment>
<gene>
    <name evidence="2" type="ORF">BJ212DRAFT_1283686</name>
    <name evidence="1" type="ORF">BJ212DRAFT_1293716</name>
</gene>
<dbReference type="RefSeq" id="XP_041187234.1">
    <property type="nucleotide sequence ID" value="XM_041331775.1"/>
</dbReference>
<evidence type="ECO:0000313" key="1">
    <source>
        <dbReference type="EMBL" id="KAG1791780.1"/>
    </source>
</evidence>
<keyword evidence="3" id="KW-1185">Reference proteome</keyword>
<protein>
    <submittedName>
        <fullName evidence="1">Uncharacterized protein</fullName>
    </submittedName>
</protein>
<proteinExistence type="predicted"/>